<dbReference type="SUPFAM" id="SSF50630">
    <property type="entry name" value="Acid proteases"/>
    <property type="match status" value="1"/>
</dbReference>
<dbReference type="PROSITE" id="PS50175">
    <property type="entry name" value="ASP_PROT_RETROV"/>
    <property type="match status" value="1"/>
</dbReference>
<dbReference type="InterPro" id="IPR001995">
    <property type="entry name" value="Peptidase_A2_cat"/>
</dbReference>
<keyword evidence="4" id="KW-1185">Reference proteome</keyword>
<comment type="caution">
    <text evidence="3">The sequence shown here is derived from an EMBL/GenBank/DDBJ whole genome shotgun (WGS) entry which is preliminary data.</text>
</comment>
<evidence type="ECO:0000259" key="2">
    <source>
        <dbReference type="PROSITE" id="PS50175"/>
    </source>
</evidence>
<dbReference type="AlphaFoldDB" id="A0A225UXY1"/>
<proteinExistence type="predicted"/>
<keyword evidence="1" id="KW-0378">Hydrolase</keyword>
<dbReference type="InterPro" id="IPR021109">
    <property type="entry name" value="Peptidase_aspartic_dom_sf"/>
</dbReference>
<dbReference type="GO" id="GO:0006508">
    <property type="term" value="P:proteolysis"/>
    <property type="evidence" value="ECO:0007669"/>
    <property type="project" value="UniProtKB-KW"/>
</dbReference>
<name>A0A225UXY1_9STRA</name>
<sequence>MWSSMENVVYYDWLVSICEAGEGAPVHAKTVKLLPGERMGWWSSQRFDQRVRMRALVRGAVNDVRTSILLDTGANVSIITTKLAR</sequence>
<feature type="domain" description="Peptidase A2" evidence="2">
    <location>
        <begin position="66"/>
        <end position="85"/>
    </location>
</feature>
<dbReference type="EMBL" id="NBNE01009971">
    <property type="protein sequence ID" value="OWY97884.1"/>
    <property type="molecule type" value="Genomic_DNA"/>
</dbReference>
<reference evidence="4" key="1">
    <citation type="submission" date="2017-03" db="EMBL/GenBank/DDBJ databases">
        <title>Phytopthora megakarya and P. palmivora, two closely related causual agents of cacao black pod achieved similar genome size and gene model numbers by different mechanisms.</title>
        <authorList>
            <person name="Ali S."/>
            <person name="Shao J."/>
            <person name="Larry D.J."/>
            <person name="Kronmiller B."/>
            <person name="Shen D."/>
            <person name="Strem M.D."/>
            <person name="Melnick R.L."/>
            <person name="Guiltinan M.J."/>
            <person name="Tyler B.M."/>
            <person name="Meinhardt L.W."/>
            <person name="Bailey B.A."/>
        </authorList>
    </citation>
    <scope>NUCLEOTIDE SEQUENCE [LARGE SCALE GENOMIC DNA]</scope>
    <source>
        <strain evidence="4">zdho120</strain>
    </source>
</reference>
<evidence type="ECO:0000256" key="1">
    <source>
        <dbReference type="ARBA" id="ARBA00022801"/>
    </source>
</evidence>
<evidence type="ECO:0000313" key="3">
    <source>
        <dbReference type="EMBL" id="OWY97884.1"/>
    </source>
</evidence>
<accession>A0A225UXY1</accession>
<dbReference type="GO" id="GO:0004190">
    <property type="term" value="F:aspartic-type endopeptidase activity"/>
    <property type="evidence" value="ECO:0007669"/>
    <property type="project" value="InterPro"/>
</dbReference>
<dbReference type="PROSITE" id="PS00141">
    <property type="entry name" value="ASP_PROTEASE"/>
    <property type="match status" value="1"/>
</dbReference>
<dbReference type="Proteomes" id="UP000198211">
    <property type="component" value="Unassembled WGS sequence"/>
</dbReference>
<dbReference type="InterPro" id="IPR001969">
    <property type="entry name" value="Aspartic_peptidase_AS"/>
</dbReference>
<evidence type="ECO:0000313" key="4">
    <source>
        <dbReference type="Proteomes" id="UP000198211"/>
    </source>
</evidence>
<organism evidence="3 4">
    <name type="scientific">Phytophthora megakarya</name>
    <dbReference type="NCBI Taxonomy" id="4795"/>
    <lineage>
        <taxon>Eukaryota</taxon>
        <taxon>Sar</taxon>
        <taxon>Stramenopiles</taxon>
        <taxon>Oomycota</taxon>
        <taxon>Peronosporomycetes</taxon>
        <taxon>Peronosporales</taxon>
        <taxon>Peronosporaceae</taxon>
        <taxon>Phytophthora</taxon>
    </lineage>
</organism>
<dbReference type="OrthoDB" id="127249at2759"/>
<gene>
    <name evidence="3" type="ORF">PHMEG_00031479</name>
</gene>
<keyword evidence="3" id="KW-0645">Protease</keyword>
<protein>
    <submittedName>
        <fullName evidence="3">Eukaryotic/viral aspartic protease</fullName>
    </submittedName>
</protein>